<proteinExistence type="predicted"/>
<evidence type="ECO:0000313" key="3">
    <source>
        <dbReference type="Proteomes" id="UP000299102"/>
    </source>
</evidence>
<reference evidence="2 3" key="1">
    <citation type="journal article" date="2019" name="Commun. Biol.">
        <title>The bagworm genome reveals a unique fibroin gene that provides high tensile strength.</title>
        <authorList>
            <person name="Kono N."/>
            <person name="Nakamura H."/>
            <person name="Ohtoshi R."/>
            <person name="Tomita M."/>
            <person name="Numata K."/>
            <person name="Arakawa K."/>
        </authorList>
    </citation>
    <scope>NUCLEOTIDE SEQUENCE [LARGE SCALE GENOMIC DNA]</scope>
</reference>
<gene>
    <name evidence="2" type="ORF">EVAR_29924_1</name>
</gene>
<keyword evidence="3" id="KW-1185">Reference proteome</keyword>
<evidence type="ECO:0000313" key="2">
    <source>
        <dbReference type="EMBL" id="GBP34527.1"/>
    </source>
</evidence>
<feature type="region of interest" description="Disordered" evidence="1">
    <location>
        <begin position="1"/>
        <end position="54"/>
    </location>
</feature>
<dbReference type="Proteomes" id="UP000299102">
    <property type="component" value="Unassembled WGS sequence"/>
</dbReference>
<feature type="region of interest" description="Disordered" evidence="1">
    <location>
        <begin position="99"/>
        <end position="134"/>
    </location>
</feature>
<feature type="compositionally biased region" description="Low complexity" evidence="1">
    <location>
        <begin position="109"/>
        <end position="118"/>
    </location>
</feature>
<protein>
    <submittedName>
        <fullName evidence="2">Uncharacterized protein</fullName>
    </submittedName>
</protein>
<sequence>MDKHAHILQSQPRFRPVRRPVRRPIVDGNFINRRSRGLSSSARSNERNERPPLRIECDRTPRRRAELDARRVSNTARDARNERVKRNAEVYANRVGGEGAGIKIEGEEAASGGAETAGHAPPDANGLRYDAALP</sequence>
<dbReference type="EMBL" id="BGZK01000289">
    <property type="protein sequence ID" value="GBP34527.1"/>
    <property type="molecule type" value="Genomic_DNA"/>
</dbReference>
<comment type="caution">
    <text evidence="2">The sequence shown here is derived from an EMBL/GenBank/DDBJ whole genome shotgun (WGS) entry which is preliminary data.</text>
</comment>
<accession>A0A4C1V882</accession>
<organism evidence="2 3">
    <name type="scientific">Eumeta variegata</name>
    <name type="common">Bagworm moth</name>
    <name type="synonym">Eumeta japonica</name>
    <dbReference type="NCBI Taxonomy" id="151549"/>
    <lineage>
        <taxon>Eukaryota</taxon>
        <taxon>Metazoa</taxon>
        <taxon>Ecdysozoa</taxon>
        <taxon>Arthropoda</taxon>
        <taxon>Hexapoda</taxon>
        <taxon>Insecta</taxon>
        <taxon>Pterygota</taxon>
        <taxon>Neoptera</taxon>
        <taxon>Endopterygota</taxon>
        <taxon>Lepidoptera</taxon>
        <taxon>Glossata</taxon>
        <taxon>Ditrysia</taxon>
        <taxon>Tineoidea</taxon>
        <taxon>Psychidae</taxon>
        <taxon>Oiketicinae</taxon>
        <taxon>Eumeta</taxon>
    </lineage>
</organism>
<name>A0A4C1V882_EUMVA</name>
<evidence type="ECO:0000256" key="1">
    <source>
        <dbReference type="SAM" id="MobiDB-lite"/>
    </source>
</evidence>
<dbReference type="AlphaFoldDB" id="A0A4C1V882"/>
<feature type="compositionally biased region" description="Basic and acidic residues" evidence="1">
    <location>
        <begin position="44"/>
        <end position="54"/>
    </location>
</feature>